<evidence type="ECO:0000256" key="2">
    <source>
        <dbReference type="SAM" id="MobiDB-lite"/>
    </source>
</evidence>
<dbReference type="SUPFAM" id="SSF52058">
    <property type="entry name" value="L domain-like"/>
    <property type="match status" value="1"/>
</dbReference>
<dbReference type="EMBL" id="JASCZI010062322">
    <property type="protein sequence ID" value="MED6140367.1"/>
    <property type="molecule type" value="Genomic_DNA"/>
</dbReference>
<keyword evidence="1" id="KW-0611">Plant defense</keyword>
<dbReference type="PANTHER" id="PTHR11017">
    <property type="entry name" value="LEUCINE-RICH REPEAT-CONTAINING PROTEIN"/>
    <property type="match status" value="1"/>
</dbReference>
<accession>A0ABU6SVI6</accession>
<protein>
    <recommendedName>
        <fullName evidence="3">Disease resistance protein RPS4B/Roq1-like leucine-rich repeats domain-containing protein</fullName>
    </recommendedName>
</protein>
<keyword evidence="5" id="KW-1185">Reference proteome</keyword>
<reference evidence="4 5" key="1">
    <citation type="journal article" date="2023" name="Plants (Basel)">
        <title>Bridging the Gap: Combining Genomics and Transcriptomics Approaches to Understand Stylosanthes scabra, an Orphan Legume from the Brazilian Caatinga.</title>
        <authorList>
            <person name="Ferreira-Neto J.R.C."/>
            <person name="da Silva M.D."/>
            <person name="Binneck E."/>
            <person name="de Melo N.F."/>
            <person name="da Silva R.H."/>
            <person name="de Melo A.L.T.M."/>
            <person name="Pandolfi V."/>
            <person name="Bustamante F.O."/>
            <person name="Brasileiro-Vidal A.C."/>
            <person name="Benko-Iseppon A.M."/>
        </authorList>
    </citation>
    <scope>NUCLEOTIDE SEQUENCE [LARGE SCALE GENOMIC DNA]</scope>
    <source>
        <tissue evidence="4">Leaves</tissue>
    </source>
</reference>
<name>A0ABU6SVI6_9FABA</name>
<dbReference type="PANTHER" id="PTHR11017:SF587">
    <property type="entry name" value="NB-ARC DOMAIN PROTEIN"/>
    <property type="match status" value="1"/>
</dbReference>
<dbReference type="InterPro" id="IPR044974">
    <property type="entry name" value="Disease_R_plants"/>
</dbReference>
<proteinExistence type="predicted"/>
<evidence type="ECO:0000256" key="1">
    <source>
        <dbReference type="ARBA" id="ARBA00022821"/>
    </source>
</evidence>
<evidence type="ECO:0000259" key="3">
    <source>
        <dbReference type="Pfam" id="PF23286"/>
    </source>
</evidence>
<dbReference type="Pfam" id="PF23286">
    <property type="entry name" value="LRR_13"/>
    <property type="match status" value="1"/>
</dbReference>
<sequence>MGREIVKQEAPKEVGERSRLWLNEDVVEALSENTESRKIEGIKLDCCEEASSVDATFEKMKKLRILIVQDTSFSSGSIYLPNQLRLLDWKGYPLKSFPPGFFPKKIAAFNLSCSHLVLEKPFQKFECLTYMNFSGCQSITHFPDVSGTKNLRELILNSCTKLVKVDESVGLLPNLLYLSASKCTELKSFVPRIYLPSLKYLSFDFCIRLEHFPDIVEKMDKPLMISMKHTAIRELPHSFANLSELTYLDMTSCKELQNLPCSLFMLPNFVTLRIGGCAQLRESLKTFKGSHSIAECWPSLRSLHLSNASLSDEDLLIIMQSFPNLEDLNVSSNCFVSLPERIKESTCLRSFDVSYCLMLREIPELPSSVQKVDARHCNSLTSNTLSMLWCQVHKEINKLEVVLPKTEIPKWWDYCSQGGSPMFWARGKFPIVAMAFVFDKLDFKSIGLHLLIDGEHVQFRRQKYHNFRVAEDHVLLCDLRVLFSNEEWEELDARIGHDSEWRTVQVKYETDMVLRAWGMYVYKNETNVDNIQFCCPYPESSWSGFFSKEDKEGRLAIFSSTSSNMRYSEERWTDLGMQRSESSSSTEKVELKRVKKKAKKKARSDSEDGDVESGGVWHAPFSESLQTVVANLNRVMAPTQDNDSFSEIEDEEESDYSLEWFGREMI</sequence>
<feature type="domain" description="Disease resistance protein RPS4B/Roq1-like leucine-rich repeats" evidence="3">
    <location>
        <begin position="194"/>
        <end position="363"/>
    </location>
</feature>
<feature type="region of interest" description="Disordered" evidence="2">
    <location>
        <begin position="596"/>
        <end position="615"/>
    </location>
</feature>
<organism evidence="4 5">
    <name type="scientific">Stylosanthes scabra</name>
    <dbReference type="NCBI Taxonomy" id="79078"/>
    <lineage>
        <taxon>Eukaryota</taxon>
        <taxon>Viridiplantae</taxon>
        <taxon>Streptophyta</taxon>
        <taxon>Embryophyta</taxon>
        <taxon>Tracheophyta</taxon>
        <taxon>Spermatophyta</taxon>
        <taxon>Magnoliopsida</taxon>
        <taxon>eudicotyledons</taxon>
        <taxon>Gunneridae</taxon>
        <taxon>Pentapetalae</taxon>
        <taxon>rosids</taxon>
        <taxon>fabids</taxon>
        <taxon>Fabales</taxon>
        <taxon>Fabaceae</taxon>
        <taxon>Papilionoideae</taxon>
        <taxon>50 kb inversion clade</taxon>
        <taxon>dalbergioids sensu lato</taxon>
        <taxon>Dalbergieae</taxon>
        <taxon>Pterocarpus clade</taxon>
        <taxon>Stylosanthes</taxon>
    </lineage>
</organism>
<evidence type="ECO:0000313" key="4">
    <source>
        <dbReference type="EMBL" id="MED6140367.1"/>
    </source>
</evidence>
<comment type="caution">
    <text evidence="4">The sequence shown here is derived from an EMBL/GenBank/DDBJ whole genome shotgun (WGS) entry which is preliminary data.</text>
</comment>
<dbReference type="InterPro" id="IPR058546">
    <property type="entry name" value="RPS4B/Roq1-like_LRR"/>
</dbReference>
<dbReference type="Proteomes" id="UP001341840">
    <property type="component" value="Unassembled WGS sequence"/>
</dbReference>
<gene>
    <name evidence="4" type="ORF">PIB30_092453</name>
</gene>
<dbReference type="Gene3D" id="3.80.10.10">
    <property type="entry name" value="Ribonuclease Inhibitor"/>
    <property type="match status" value="2"/>
</dbReference>
<dbReference type="InterPro" id="IPR032675">
    <property type="entry name" value="LRR_dom_sf"/>
</dbReference>
<evidence type="ECO:0000313" key="5">
    <source>
        <dbReference type="Proteomes" id="UP001341840"/>
    </source>
</evidence>